<gene>
    <name evidence="2" type="ORF">SCF082_LOCUS18602</name>
</gene>
<comment type="caution">
    <text evidence="2">The sequence shown here is derived from an EMBL/GenBank/DDBJ whole genome shotgun (WGS) entry which is preliminary data.</text>
</comment>
<evidence type="ECO:0000259" key="1">
    <source>
        <dbReference type="Pfam" id="PF01079"/>
    </source>
</evidence>
<proteinExistence type="predicted"/>
<dbReference type="Gene3D" id="2.170.16.10">
    <property type="entry name" value="Hedgehog/Intein (Hint) domain"/>
    <property type="match status" value="1"/>
</dbReference>
<sequence>MKLHVDLESDAKLNISRLREMTCEEAAPAFVKGLAKELNKGHGYDSMFYKGCLKFVQRNANASIPVISQIEKFGTVCKQGRFVENETVLAKVDPTRLAAECDRVVYNMDVQFRLLGGRSLSTPEGFCAVMIDMVMPIDQEPECMRLLEDIVHAHFEFIGTKHFWPDIIHENHFDQAFMTACLEDKKLSTEAKGRDAEFGVGADECKLSLEKLMAVDLSNATKMPVFLADVCPLIGKPLPALSEPPKPTYVSTTRALTAAMFQRVYFFGHAEEKLAPYVKLQLQRLQSSSAAPESLELSPDHYVHVCLESGTCELTKAKTMYASDVTVGNHVWLCTLDVGSCELGEVISTSMVPRMGLYNPFTLSGNIVVNGVLASAHSSWFLDGLFSAKLRGFLPSIYQTILLPGRCLYGIFGSRAADWLGVNNPQWAQGLWLQVCVSFQNQAAKERVRSFDGQVLCMSGAYRNENQSCLLGMSRPSQEIWLLRCYRRYKSVFRIYFGVSQPSGKAFKG</sequence>
<dbReference type="PANTHER" id="PTHR46706">
    <property type="entry name" value="PROTEIN QUA-1-RELATED"/>
    <property type="match status" value="1"/>
</dbReference>
<evidence type="ECO:0000313" key="2">
    <source>
        <dbReference type="EMBL" id="CAK9029006.1"/>
    </source>
</evidence>
<dbReference type="InterPro" id="IPR052140">
    <property type="entry name" value="Dev_Signal_Hedgehog-like"/>
</dbReference>
<dbReference type="SUPFAM" id="SSF51294">
    <property type="entry name" value="Hedgehog/intein (Hint) domain"/>
    <property type="match status" value="1"/>
</dbReference>
<protein>
    <submittedName>
        <fullName evidence="2">Sonic hedgehog protein</fullName>
    </submittedName>
</protein>
<reference evidence="2 3" key="1">
    <citation type="submission" date="2024-02" db="EMBL/GenBank/DDBJ databases">
        <authorList>
            <person name="Chen Y."/>
            <person name="Shah S."/>
            <person name="Dougan E. K."/>
            <person name="Thang M."/>
            <person name="Chan C."/>
        </authorList>
    </citation>
    <scope>NUCLEOTIDE SEQUENCE [LARGE SCALE GENOMIC DNA]</scope>
</reference>
<dbReference type="InterPro" id="IPR001767">
    <property type="entry name" value="Hedgehog_Hint"/>
</dbReference>
<dbReference type="PANTHER" id="PTHR46706:SF12">
    <property type="entry name" value="PROTEIN QUA-1-RELATED"/>
    <property type="match status" value="1"/>
</dbReference>
<name>A0ABP0KQ57_9DINO</name>
<keyword evidence="3" id="KW-1185">Reference proteome</keyword>
<dbReference type="InterPro" id="IPR036844">
    <property type="entry name" value="Hint_dom_sf"/>
</dbReference>
<organism evidence="2 3">
    <name type="scientific">Durusdinium trenchii</name>
    <dbReference type="NCBI Taxonomy" id="1381693"/>
    <lineage>
        <taxon>Eukaryota</taxon>
        <taxon>Sar</taxon>
        <taxon>Alveolata</taxon>
        <taxon>Dinophyceae</taxon>
        <taxon>Suessiales</taxon>
        <taxon>Symbiodiniaceae</taxon>
        <taxon>Durusdinium</taxon>
    </lineage>
</organism>
<dbReference type="Proteomes" id="UP001642464">
    <property type="component" value="Unassembled WGS sequence"/>
</dbReference>
<accession>A0ABP0KQ57</accession>
<dbReference type="EMBL" id="CAXAMM010012492">
    <property type="protein sequence ID" value="CAK9029006.1"/>
    <property type="molecule type" value="Genomic_DNA"/>
</dbReference>
<feature type="domain" description="Hedgehog protein Hint" evidence="1">
    <location>
        <begin position="288"/>
        <end position="378"/>
    </location>
</feature>
<evidence type="ECO:0000313" key="3">
    <source>
        <dbReference type="Proteomes" id="UP001642464"/>
    </source>
</evidence>
<dbReference type="Pfam" id="PF01079">
    <property type="entry name" value="Hint"/>
    <property type="match status" value="1"/>
</dbReference>